<sequence>MFCSRKNATFLLADLSILKQHFGTLQYQTLFLPPHILAEAIASLRGLDLRWSSPITPSEMRYVEQYVKARYPEYYGRSQREEKSSSLQFLKDDLEYSEDSCCSTPGAQLDDTKKRSPVTGSPRSSINGSPRSSLSGSKENSAFLPQKMQLEPSRLVEIVTKKFNNSDNLISIPEIHVRNRVLRHCGVTEEDYVVIFTTGLKEAMMLVGESYPFFRYNYYMTVLDEETDFIREFASFKEAKVVPAPVSWLDLRIAGSQLSQNFRKKSKHNPKGLFAYPAQIGGTRITLHWVSEAQRNLWNVLLDGSTLVLCEDQLNLTLHKPDYVLCTLSKVVGHPTSMTCLLVRRSSFENFV</sequence>
<evidence type="ECO:0000313" key="2">
    <source>
        <dbReference type="Proteomes" id="UP001162992"/>
    </source>
</evidence>
<proteinExistence type="predicted"/>
<organism evidence="1 2">
    <name type="scientific">Diphasiastrum complanatum</name>
    <name type="common">Issler's clubmoss</name>
    <name type="synonym">Lycopodium complanatum</name>
    <dbReference type="NCBI Taxonomy" id="34168"/>
    <lineage>
        <taxon>Eukaryota</taxon>
        <taxon>Viridiplantae</taxon>
        <taxon>Streptophyta</taxon>
        <taxon>Embryophyta</taxon>
        <taxon>Tracheophyta</taxon>
        <taxon>Lycopodiopsida</taxon>
        <taxon>Lycopodiales</taxon>
        <taxon>Lycopodiaceae</taxon>
        <taxon>Lycopodioideae</taxon>
        <taxon>Diphasiastrum</taxon>
    </lineage>
</organism>
<accession>A0ACC2C4Y2</accession>
<dbReference type="EMBL" id="CM055103">
    <property type="protein sequence ID" value="KAJ7536919.1"/>
    <property type="molecule type" value="Genomic_DNA"/>
</dbReference>
<comment type="caution">
    <text evidence="1">The sequence shown here is derived from an EMBL/GenBank/DDBJ whole genome shotgun (WGS) entry which is preliminary data.</text>
</comment>
<dbReference type="Proteomes" id="UP001162992">
    <property type="component" value="Chromosome 12"/>
</dbReference>
<keyword evidence="2" id="KW-1185">Reference proteome</keyword>
<evidence type="ECO:0000313" key="1">
    <source>
        <dbReference type="EMBL" id="KAJ7536919.1"/>
    </source>
</evidence>
<protein>
    <submittedName>
        <fullName evidence="1">Uncharacterized protein</fullName>
    </submittedName>
</protein>
<name>A0ACC2C4Y2_DIPCM</name>
<gene>
    <name evidence="1" type="ORF">O6H91_12G088100</name>
</gene>
<reference evidence="2" key="1">
    <citation type="journal article" date="2024" name="Proc. Natl. Acad. Sci. U.S.A.">
        <title>Extraordinary preservation of gene collinearity over three hundred million years revealed in homosporous lycophytes.</title>
        <authorList>
            <person name="Li C."/>
            <person name="Wickell D."/>
            <person name="Kuo L.Y."/>
            <person name="Chen X."/>
            <person name="Nie B."/>
            <person name="Liao X."/>
            <person name="Peng D."/>
            <person name="Ji J."/>
            <person name="Jenkins J."/>
            <person name="Williams M."/>
            <person name="Shu S."/>
            <person name="Plott C."/>
            <person name="Barry K."/>
            <person name="Rajasekar S."/>
            <person name="Grimwood J."/>
            <person name="Han X."/>
            <person name="Sun S."/>
            <person name="Hou Z."/>
            <person name="He W."/>
            <person name="Dai G."/>
            <person name="Sun C."/>
            <person name="Schmutz J."/>
            <person name="Leebens-Mack J.H."/>
            <person name="Li F.W."/>
            <person name="Wang L."/>
        </authorList>
    </citation>
    <scope>NUCLEOTIDE SEQUENCE [LARGE SCALE GENOMIC DNA]</scope>
    <source>
        <strain evidence="2">cv. PW_Plant_1</strain>
    </source>
</reference>